<dbReference type="Pfam" id="PF12937">
    <property type="entry name" value="F-box-like"/>
    <property type="match status" value="1"/>
</dbReference>
<protein>
    <recommendedName>
        <fullName evidence="1">F-box domain-containing protein</fullName>
    </recommendedName>
</protein>
<feature type="domain" description="F-box" evidence="1">
    <location>
        <begin position="79"/>
        <end position="123"/>
    </location>
</feature>
<evidence type="ECO:0000313" key="2">
    <source>
        <dbReference type="EMBL" id="KAF9783348.1"/>
    </source>
</evidence>
<proteinExistence type="predicted"/>
<dbReference type="InterPro" id="IPR001810">
    <property type="entry name" value="F-box_dom"/>
</dbReference>
<dbReference type="OrthoDB" id="3353710at2759"/>
<gene>
    <name evidence="2" type="ORF">BJ322DRAFT_1070419</name>
</gene>
<dbReference type="SUPFAM" id="SSF81383">
    <property type="entry name" value="F-box domain"/>
    <property type="match status" value="1"/>
</dbReference>
<comment type="caution">
    <text evidence="2">The sequence shown here is derived from an EMBL/GenBank/DDBJ whole genome shotgun (WGS) entry which is preliminary data.</text>
</comment>
<sequence length="361" mass="40698">MVLEVERQNTVNSTHGEGHGLSLSIPELCFALKTKLAMSTSAPGKMLSIESILSAEEDLLIAITTLRRMSNHHNSITHRLPPEILTEVASHLGHHTSLIPATHICHYWRTTLLSCPRLWSHIEFENEERGLVFLERTKSVPITISLVGNISPSWKVRESLWTVTNRLIALRGMYSLFFSGFLARPLPSLQNLDVLGFIGPLGARPILTLPSVKFLATSDIGCPLVHVPNLTNFRFRLPRYSPFPVRLGDGLLEFFRSCPLLEEVFVSYGKKGVDLEFTTGEALIDAVSLPRLRSFTHDSPVKTIDIGLYNRLSLPPTCDVTFVIKSRRWLLINEPWTRPFPTPGTPSYFHERMGRSLFFAY</sequence>
<dbReference type="InterPro" id="IPR036047">
    <property type="entry name" value="F-box-like_dom_sf"/>
</dbReference>
<evidence type="ECO:0000313" key="3">
    <source>
        <dbReference type="Proteomes" id="UP000736335"/>
    </source>
</evidence>
<dbReference type="Gene3D" id="1.20.1280.50">
    <property type="match status" value="1"/>
</dbReference>
<name>A0A9P6L5S1_9AGAM</name>
<dbReference type="AlphaFoldDB" id="A0A9P6L5S1"/>
<keyword evidence="3" id="KW-1185">Reference proteome</keyword>
<organism evidence="2 3">
    <name type="scientific">Thelephora terrestris</name>
    <dbReference type="NCBI Taxonomy" id="56493"/>
    <lineage>
        <taxon>Eukaryota</taxon>
        <taxon>Fungi</taxon>
        <taxon>Dikarya</taxon>
        <taxon>Basidiomycota</taxon>
        <taxon>Agaricomycotina</taxon>
        <taxon>Agaricomycetes</taxon>
        <taxon>Thelephorales</taxon>
        <taxon>Thelephoraceae</taxon>
        <taxon>Thelephora</taxon>
    </lineage>
</organism>
<reference evidence="2" key="2">
    <citation type="submission" date="2020-11" db="EMBL/GenBank/DDBJ databases">
        <authorList>
            <consortium name="DOE Joint Genome Institute"/>
            <person name="Kuo A."/>
            <person name="Miyauchi S."/>
            <person name="Kiss E."/>
            <person name="Drula E."/>
            <person name="Kohler A."/>
            <person name="Sanchez-Garcia M."/>
            <person name="Andreopoulos B."/>
            <person name="Barry K.W."/>
            <person name="Bonito G."/>
            <person name="Buee M."/>
            <person name="Carver A."/>
            <person name="Chen C."/>
            <person name="Cichocki N."/>
            <person name="Clum A."/>
            <person name="Culley D."/>
            <person name="Crous P.W."/>
            <person name="Fauchery L."/>
            <person name="Girlanda M."/>
            <person name="Hayes R."/>
            <person name="Keri Z."/>
            <person name="Labutti K."/>
            <person name="Lipzen A."/>
            <person name="Lombard V."/>
            <person name="Magnuson J."/>
            <person name="Maillard F."/>
            <person name="Morin E."/>
            <person name="Murat C."/>
            <person name="Nolan M."/>
            <person name="Ohm R."/>
            <person name="Pangilinan J."/>
            <person name="Pereira M."/>
            <person name="Perotto S."/>
            <person name="Peter M."/>
            <person name="Riley R."/>
            <person name="Sitrit Y."/>
            <person name="Stielow B."/>
            <person name="Szollosi G."/>
            <person name="Zifcakova L."/>
            <person name="Stursova M."/>
            <person name="Spatafora J.W."/>
            <person name="Tedersoo L."/>
            <person name="Vaario L.-M."/>
            <person name="Yamada A."/>
            <person name="Yan M."/>
            <person name="Wang P."/>
            <person name="Xu J."/>
            <person name="Bruns T."/>
            <person name="Baldrian P."/>
            <person name="Vilgalys R."/>
            <person name="Henrissat B."/>
            <person name="Grigoriev I.V."/>
            <person name="Hibbett D."/>
            <person name="Nagy L.G."/>
            <person name="Martin F.M."/>
        </authorList>
    </citation>
    <scope>NUCLEOTIDE SEQUENCE</scope>
    <source>
        <strain evidence="2">UH-Tt-Lm1</strain>
    </source>
</reference>
<dbReference type="EMBL" id="WIUZ02000010">
    <property type="protein sequence ID" value="KAF9783348.1"/>
    <property type="molecule type" value="Genomic_DNA"/>
</dbReference>
<evidence type="ECO:0000259" key="1">
    <source>
        <dbReference type="Pfam" id="PF12937"/>
    </source>
</evidence>
<dbReference type="Proteomes" id="UP000736335">
    <property type="component" value="Unassembled WGS sequence"/>
</dbReference>
<reference evidence="2" key="1">
    <citation type="journal article" date="2020" name="Nat. Commun.">
        <title>Large-scale genome sequencing of mycorrhizal fungi provides insights into the early evolution of symbiotic traits.</title>
        <authorList>
            <person name="Miyauchi S."/>
            <person name="Kiss E."/>
            <person name="Kuo A."/>
            <person name="Drula E."/>
            <person name="Kohler A."/>
            <person name="Sanchez-Garcia M."/>
            <person name="Morin E."/>
            <person name="Andreopoulos B."/>
            <person name="Barry K.W."/>
            <person name="Bonito G."/>
            <person name="Buee M."/>
            <person name="Carver A."/>
            <person name="Chen C."/>
            <person name="Cichocki N."/>
            <person name="Clum A."/>
            <person name="Culley D."/>
            <person name="Crous P.W."/>
            <person name="Fauchery L."/>
            <person name="Girlanda M."/>
            <person name="Hayes R.D."/>
            <person name="Keri Z."/>
            <person name="LaButti K."/>
            <person name="Lipzen A."/>
            <person name="Lombard V."/>
            <person name="Magnuson J."/>
            <person name="Maillard F."/>
            <person name="Murat C."/>
            <person name="Nolan M."/>
            <person name="Ohm R.A."/>
            <person name="Pangilinan J."/>
            <person name="Pereira M.F."/>
            <person name="Perotto S."/>
            <person name="Peter M."/>
            <person name="Pfister S."/>
            <person name="Riley R."/>
            <person name="Sitrit Y."/>
            <person name="Stielow J.B."/>
            <person name="Szollosi G."/>
            <person name="Zifcakova L."/>
            <person name="Stursova M."/>
            <person name="Spatafora J.W."/>
            <person name="Tedersoo L."/>
            <person name="Vaario L.M."/>
            <person name="Yamada A."/>
            <person name="Yan M."/>
            <person name="Wang P."/>
            <person name="Xu J."/>
            <person name="Bruns T."/>
            <person name="Baldrian P."/>
            <person name="Vilgalys R."/>
            <person name="Dunand C."/>
            <person name="Henrissat B."/>
            <person name="Grigoriev I.V."/>
            <person name="Hibbett D."/>
            <person name="Nagy L.G."/>
            <person name="Martin F.M."/>
        </authorList>
    </citation>
    <scope>NUCLEOTIDE SEQUENCE</scope>
    <source>
        <strain evidence="2">UH-Tt-Lm1</strain>
    </source>
</reference>
<accession>A0A9P6L5S1</accession>